<evidence type="ECO:0000313" key="7">
    <source>
        <dbReference type="EMBL" id="TBW38431.1"/>
    </source>
</evidence>
<reference evidence="7 8" key="1">
    <citation type="submission" date="2019-02" db="EMBL/GenBank/DDBJ databases">
        <title>Siculibacillus lacustris gen. nov., sp. nov., a new rosette-forming bacterium isolated from a freshwater crater lake (Lake St. Ana, Romania).</title>
        <authorList>
            <person name="Felfoldi T."/>
            <person name="Marton Z."/>
            <person name="Szabo A."/>
            <person name="Mentes A."/>
            <person name="Boka K."/>
            <person name="Marialigeti K."/>
            <person name="Mathe I."/>
            <person name="Koncz M."/>
            <person name="Schumann P."/>
            <person name="Toth E."/>
        </authorList>
    </citation>
    <scope>NUCLEOTIDE SEQUENCE [LARGE SCALE GENOMIC DNA]</scope>
    <source>
        <strain evidence="7 8">SA-279</strain>
    </source>
</reference>
<protein>
    <submittedName>
        <fullName evidence="7">FeS-binding protein</fullName>
    </submittedName>
</protein>
<gene>
    <name evidence="7" type="ORF">EYW49_09170</name>
</gene>
<dbReference type="Pfam" id="PF02754">
    <property type="entry name" value="CCG"/>
    <property type="match status" value="2"/>
</dbReference>
<keyword evidence="5" id="KW-0411">Iron-sulfur</keyword>
<sequence length="498" mass="53937">MSPETPQSIARSVVMLCANCDQCRELLDDAPCQFFPRLYMLADRSRAHGTEPGDRELAELIDMCNACGQCPCASVQLKIREAKDAFVARDGLPLGVRLVEDVRLVGRLCGTLPSVTNALMAVKPLAGLLKRLLGIHPDRQLPVFPPENFDAWAERRGLTEKRPATGRKVAYFVGCTARHMFPEVAKATVEVLEANGITVWMPPQTCCGMPTYLEGDRDFTHRLAETNLPVLEAAIADGWDVVTACPTCSYAFKSVLAHNARFSAERRAAVTEMLAEEGGDVARVKARLEAEALAPTGRVSSAAAGFHATWILNQIAMRPYAGEGLDDGYFADLDAKRRIAVASHTWELGEFLRDLARTGELRPVEAISTEKLAYFPPCHLREQGIGHPWSELLAAVPATRVETVGRSDDCCGLGGVMGYKTTFHFASLAMGRGLMARTEAAAPDRVVTECLGCRVQFQQMTAHPVSHPVELLAAAYRAADAAPGTPPPTDGEGGRPTP</sequence>
<evidence type="ECO:0000256" key="3">
    <source>
        <dbReference type="ARBA" id="ARBA00022737"/>
    </source>
</evidence>
<keyword evidence="1" id="KW-0004">4Fe-4S</keyword>
<dbReference type="GO" id="GO:0051539">
    <property type="term" value="F:4 iron, 4 sulfur cluster binding"/>
    <property type="evidence" value="ECO:0007669"/>
    <property type="project" value="UniProtKB-KW"/>
</dbReference>
<keyword evidence="4" id="KW-0408">Iron</keyword>
<name>A0A4Q9VRB3_9HYPH</name>
<evidence type="ECO:0000256" key="4">
    <source>
        <dbReference type="ARBA" id="ARBA00023004"/>
    </source>
</evidence>
<evidence type="ECO:0000256" key="1">
    <source>
        <dbReference type="ARBA" id="ARBA00022485"/>
    </source>
</evidence>
<evidence type="ECO:0000313" key="8">
    <source>
        <dbReference type="Proteomes" id="UP000292781"/>
    </source>
</evidence>
<dbReference type="PANTHER" id="PTHR32479">
    <property type="entry name" value="GLYCOLATE OXIDASE IRON-SULFUR SUBUNIT"/>
    <property type="match status" value="1"/>
</dbReference>
<dbReference type="OrthoDB" id="9765258at2"/>
<dbReference type="AlphaFoldDB" id="A0A4Q9VRB3"/>
<accession>A0A4Q9VRB3</accession>
<proteinExistence type="predicted"/>
<feature type="domain" description="Cysteine-rich" evidence="6">
    <location>
        <begin position="169"/>
        <end position="253"/>
    </location>
</feature>
<evidence type="ECO:0000259" key="6">
    <source>
        <dbReference type="Pfam" id="PF02754"/>
    </source>
</evidence>
<dbReference type="RefSeq" id="WP_131308607.1">
    <property type="nucleotide sequence ID" value="NZ_SJFN01000011.1"/>
</dbReference>
<dbReference type="InterPro" id="IPR004017">
    <property type="entry name" value="Cys_rich_dom"/>
</dbReference>
<organism evidence="7 8">
    <name type="scientific">Siculibacillus lacustris</name>
    <dbReference type="NCBI Taxonomy" id="1549641"/>
    <lineage>
        <taxon>Bacteria</taxon>
        <taxon>Pseudomonadati</taxon>
        <taxon>Pseudomonadota</taxon>
        <taxon>Alphaproteobacteria</taxon>
        <taxon>Hyphomicrobiales</taxon>
        <taxon>Ancalomicrobiaceae</taxon>
        <taxon>Siculibacillus</taxon>
    </lineage>
</organism>
<comment type="caution">
    <text evidence="7">The sequence shown here is derived from an EMBL/GenBank/DDBJ whole genome shotgun (WGS) entry which is preliminary data.</text>
</comment>
<dbReference type="PANTHER" id="PTHR32479:SF19">
    <property type="entry name" value="ANAEROBIC GLYCEROL-3-PHOSPHATE DEHYDROGENASE SUBUNIT C"/>
    <property type="match status" value="1"/>
</dbReference>
<evidence type="ECO:0000256" key="2">
    <source>
        <dbReference type="ARBA" id="ARBA00022723"/>
    </source>
</evidence>
<dbReference type="GO" id="GO:0016491">
    <property type="term" value="F:oxidoreductase activity"/>
    <property type="evidence" value="ECO:0007669"/>
    <property type="project" value="UniProtKB-ARBA"/>
</dbReference>
<evidence type="ECO:0000256" key="5">
    <source>
        <dbReference type="ARBA" id="ARBA00023014"/>
    </source>
</evidence>
<dbReference type="EMBL" id="SJFN01000011">
    <property type="protein sequence ID" value="TBW38431.1"/>
    <property type="molecule type" value="Genomic_DNA"/>
</dbReference>
<keyword evidence="8" id="KW-1185">Reference proteome</keyword>
<dbReference type="Proteomes" id="UP000292781">
    <property type="component" value="Unassembled WGS sequence"/>
</dbReference>
<feature type="domain" description="Cysteine-rich" evidence="6">
    <location>
        <begin position="373"/>
        <end position="458"/>
    </location>
</feature>
<keyword evidence="3" id="KW-0677">Repeat</keyword>
<keyword evidence="2" id="KW-0479">Metal-binding</keyword>
<dbReference type="GO" id="GO:0046872">
    <property type="term" value="F:metal ion binding"/>
    <property type="evidence" value="ECO:0007669"/>
    <property type="project" value="UniProtKB-KW"/>
</dbReference>